<evidence type="ECO:0000313" key="1">
    <source>
        <dbReference type="EMBL" id="ERN06713.1"/>
    </source>
</evidence>
<gene>
    <name evidence="1" type="ORF">AMTR_s00058p00220240</name>
</gene>
<evidence type="ECO:0000313" key="2">
    <source>
        <dbReference type="Proteomes" id="UP000017836"/>
    </source>
</evidence>
<keyword evidence="2" id="KW-1185">Reference proteome</keyword>
<dbReference type="AlphaFoldDB" id="W1PFJ5"/>
<dbReference type="Proteomes" id="UP000017836">
    <property type="component" value="Unassembled WGS sequence"/>
</dbReference>
<proteinExistence type="predicted"/>
<protein>
    <submittedName>
        <fullName evidence="1">Uncharacterized protein</fullName>
    </submittedName>
</protein>
<accession>W1PFJ5</accession>
<dbReference type="HOGENOM" id="CLU_2213479_0_0_1"/>
<name>W1PFJ5_AMBTC</name>
<dbReference type="Gramene" id="ERN06713">
    <property type="protein sequence ID" value="ERN06713"/>
    <property type="gene ID" value="AMTR_s00058p00220240"/>
</dbReference>
<reference evidence="2" key="1">
    <citation type="journal article" date="2013" name="Science">
        <title>The Amborella genome and the evolution of flowering plants.</title>
        <authorList>
            <consortium name="Amborella Genome Project"/>
        </authorList>
    </citation>
    <scope>NUCLEOTIDE SEQUENCE [LARGE SCALE GENOMIC DNA]</scope>
</reference>
<organism evidence="1 2">
    <name type="scientific">Amborella trichopoda</name>
    <dbReference type="NCBI Taxonomy" id="13333"/>
    <lineage>
        <taxon>Eukaryota</taxon>
        <taxon>Viridiplantae</taxon>
        <taxon>Streptophyta</taxon>
        <taxon>Embryophyta</taxon>
        <taxon>Tracheophyta</taxon>
        <taxon>Spermatophyta</taxon>
        <taxon>Magnoliopsida</taxon>
        <taxon>Amborellales</taxon>
        <taxon>Amborellaceae</taxon>
        <taxon>Amborella</taxon>
    </lineage>
</organism>
<dbReference type="EMBL" id="KI393888">
    <property type="protein sequence ID" value="ERN06713.1"/>
    <property type="molecule type" value="Genomic_DNA"/>
</dbReference>
<sequence>MSRKSTYTEGGAKNWKKDLRPIKRAFAYAVLESYAFFEPRIAVSSYHRKCLTTPPKSEGPELSKELEGGTHQMLGQYIQRLPFRSPTTSLSHTIWNSNMTFNSNPTC</sequence>